<protein>
    <recommendedName>
        <fullName evidence="4">Cytidyltransferase-like domain-containing protein</fullName>
    </recommendedName>
</protein>
<dbReference type="GO" id="GO:0004105">
    <property type="term" value="F:choline-phosphate cytidylyltransferase activity"/>
    <property type="evidence" value="ECO:0007669"/>
    <property type="project" value="InterPro"/>
</dbReference>
<feature type="compositionally biased region" description="Basic residues" evidence="1">
    <location>
        <begin position="165"/>
        <end position="188"/>
    </location>
</feature>
<dbReference type="InterPro" id="IPR014729">
    <property type="entry name" value="Rossmann-like_a/b/a_fold"/>
</dbReference>
<dbReference type="GO" id="GO:0005635">
    <property type="term" value="C:nuclear envelope"/>
    <property type="evidence" value="ECO:0007669"/>
    <property type="project" value="TreeGrafter"/>
</dbReference>
<dbReference type="HOGENOM" id="CLU_653863_0_0_1"/>
<gene>
    <name evidence="2" type="ORF">DICSQDRAFT_171323</name>
</gene>
<feature type="region of interest" description="Disordered" evidence="1">
    <location>
        <begin position="117"/>
        <end position="137"/>
    </location>
</feature>
<dbReference type="KEGG" id="dsq:DICSQDRAFT_171323"/>
<dbReference type="Proteomes" id="UP000053319">
    <property type="component" value="Unassembled WGS sequence"/>
</dbReference>
<sequence length="420" mass="45491">MLHDEREPSVHVARTISRTSALHAQYWIRKDAQSIRYVPRDGLPVLCAVDGAGASQASVTHRTPARQIHPPRYSSSPSSPTRRNYPSVSTISSVLSSPKPTAYILQPNPSHRRCSCSYRSSSRCQPRHSSLRHPQSPALQTILRHKTLPRPQPPRARLARLRRLRGRQRPAHRRRRLRHLRARLRPARRAPPGPSSSRNGLSARGLGLRPRHALAAAVVSSDDGGVDSPTYDGDVESIITTRGGLLGRETPRYASSIASTLTSPLLSSSVLPESDDPPETAGEEAHAPAGPAVAPATASAEPNAQDPPAAPAPALALTLAPTEPAPAPISVQAFNPANLTPADIQEYARACIAGTDPHGSQRQYRINAPPADRAVRIYADGVYDLFHFGHALQLRQAKLAFPRARARARARCRACICSWG</sequence>
<evidence type="ECO:0008006" key="4">
    <source>
        <dbReference type="Google" id="ProtNLM"/>
    </source>
</evidence>
<dbReference type="AlphaFoldDB" id="R7SVJ8"/>
<dbReference type="PANTHER" id="PTHR10739:SF13">
    <property type="entry name" value="CHOLINE-PHOSPHATE CYTIDYLYLTRANSFERASE"/>
    <property type="match status" value="1"/>
</dbReference>
<feature type="region of interest" description="Disordered" evidence="1">
    <location>
        <begin position="165"/>
        <end position="204"/>
    </location>
</feature>
<feature type="compositionally biased region" description="Low complexity" evidence="1">
    <location>
        <begin position="287"/>
        <end position="304"/>
    </location>
</feature>
<proteinExistence type="predicted"/>
<accession>R7SVJ8</accession>
<name>R7SVJ8_DICSQ</name>
<feature type="compositionally biased region" description="Acidic residues" evidence="1">
    <location>
        <begin position="273"/>
        <end position="282"/>
    </location>
</feature>
<feature type="region of interest" description="Disordered" evidence="1">
    <location>
        <begin position="266"/>
        <end position="311"/>
    </location>
</feature>
<feature type="compositionally biased region" description="Low complexity" evidence="1">
    <location>
        <begin position="70"/>
        <end position="93"/>
    </location>
</feature>
<dbReference type="PANTHER" id="PTHR10739">
    <property type="entry name" value="CYTIDYLYLTRANSFERASE"/>
    <property type="match status" value="1"/>
</dbReference>
<evidence type="ECO:0000256" key="1">
    <source>
        <dbReference type="SAM" id="MobiDB-lite"/>
    </source>
</evidence>
<reference evidence="2 3" key="1">
    <citation type="journal article" date="2012" name="Science">
        <title>The Paleozoic origin of enzymatic lignin decomposition reconstructed from 31 fungal genomes.</title>
        <authorList>
            <person name="Floudas D."/>
            <person name="Binder M."/>
            <person name="Riley R."/>
            <person name="Barry K."/>
            <person name="Blanchette R.A."/>
            <person name="Henrissat B."/>
            <person name="Martinez A.T."/>
            <person name="Otillar R."/>
            <person name="Spatafora J.W."/>
            <person name="Yadav J.S."/>
            <person name="Aerts A."/>
            <person name="Benoit I."/>
            <person name="Boyd A."/>
            <person name="Carlson A."/>
            <person name="Copeland A."/>
            <person name="Coutinho P.M."/>
            <person name="de Vries R.P."/>
            <person name="Ferreira P."/>
            <person name="Findley K."/>
            <person name="Foster B."/>
            <person name="Gaskell J."/>
            <person name="Glotzer D."/>
            <person name="Gorecki P."/>
            <person name="Heitman J."/>
            <person name="Hesse C."/>
            <person name="Hori C."/>
            <person name="Igarashi K."/>
            <person name="Jurgens J.A."/>
            <person name="Kallen N."/>
            <person name="Kersten P."/>
            <person name="Kohler A."/>
            <person name="Kuees U."/>
            <person name="Kumar T.K.A."/>
            <person name="Kuo A."/>
            <person name="LaButti K."/>
            <person name="Larrondo L.F."/>
            <person name="Lindquist E."/>
            <person name="Ling A."/>
            <person name="Lombard V."/>
            <person name="Lucas S."/>
            <person name="Lundell T."/>
            <person name="Martin R."/>
            <person name="McLaughlin D.J."/>
            <person name="Morgenstern I."/>
            <person name="Morin E."/>
            <person name="Murat C."/>
            <person name="Nagy L.G."/>
            <person name="Nolan M."/>
            <person name="Ohm R.A."/>
            <person name="Patyshakuliyeva A."/>
            <person name="Rokas A."/>
            <person name="Ruiz-Duenas F.J."/>
            <person name="Sabat G."/>
            <person name="Salamov A."/>
            <person name="Samejima M."/>
            <person name="Schmutz J."/>
            <person name="Slot J.C."/>
            <person name="St John F."/>
            <person name="Stenlid J."/>
            <person name="Sun H."/>
            <person name="Sun S."/>
            <person name="Syed K."/>
            <person name="Tsang A."/>
            <person name="Wiebenga A."/>
            <person name="Young D."/>
            <person name="Pisabarro A."/>
            <person name="Eastwood D.C."/>
            <person name="Martin F."/>
            <person name="Cullen D."/>
            <person name="Grigoriev I.V."/>
            <person name="Hibbett D.S."/>
        </authorList>
    </citation>
    <scope>NUCLEOTIDE SEQUENCE [LARGE SCALE GENOMIC DNA]</scope>
    <source>
        <strain evidence="2 3">LYAD-421 SS1</strain>
    </source>
</reference>
<evidence type="ECO:0000313" key="3">
    <source>
        <dbReference type="Proteomes" id="UP000053319"/>
    </source>
</evidence>
<organism evidence="2 3">
    <name type="scientific">Dichomitus squalens (strain LYAD-421)</name>
    <name type="common">Western red white-rot fungus</name>
    <dbReference type="NCBI Taxonomy" id="732165"/>
    <lineage>
        <taxon>Eukaryota</taxon>
        <taxon>Fungi</taxon>
        <taxon>Dikarya</taxon>
        <taxon>Basidiomycota</taxon>
        <taxon>Agaricomycotina</taxon>
        <taxon>Agaricomycetes</taxon>
        <taxon>Polyporales</taxon>
        <taxon>Polyporaceae</taxon>
        <taxon>Dichomitus</taxon>
    </lineage>
</organism>
<feature type="region of interest" description="Disordered" evidence="1">
    <location>
        <begin position="54"/>
        <end position="93"/>
    </location>
</feature>
<dbReference type="RefSeq" id="XP_007367045.1">
    <property type="nucleotide sequence ID" value="XM_007366983.1"/>
</dbReference>
<dbReference type="Gene3D" id="3.40.50.620">
    <property type="entry name" value="HUPs"/>
    <property type="match status" value="1"/>
</dbReference>
<dbReference type="GeneID" id="18839313"/>
<dbReference type="EMBL" id="JH719418">
    <property type="protein sequence ID" value="EJF60091.1"/>
    <property type="molecule type" value="Genomic_DNA"/>
</dbReference>
<dbReference type="InterPro" id="IPR045049">
    <property type="entry name" value="Pcy1-like"/>
</dbReference>
<dbReference type="GO" id="GO:0031210">
    <property type="term" value="F:phosphatidylcholine binding"/>
    <property type="evidence" value="ECO:0007669"/>
    <property type="project" value="TreeGrafter"/>
</dbReference>
<evidence type="ECO:0000313" key="2">
    <source>
        <dbReference type="EMBL" id="EJF60091.1"/>
    </source>
</evidence>